<dbReference type="GO" id="GO:0005886">
    <property type="term" value="C:plasma membrane"/>
    <property type="evidence" value="ECO:0007669"/>
    <property type="project" value="UniProtKB-SubCell"/>
</dbReference>
<feature type="transmembrane region" description="Helical" evidence="6">
    <location>
        <begin position="133"/>
        <end position="156"/>
    </location>
</feature>
<dbReference type="EMBL" id="QUZK01000022">
    <property type="protein sequence ID" value="RFF31209.1"/>
    <property type="molecule type" value="Genomic_DNA"/>
</dbReference>
<feature type="transmembrane region" description="Helical" evidence="6">
    <location>
        <begin position="168"/>
        <end position="187"/>
    </location>
</feature>
<keyword evidence="4 6" id="KW-1133">Transmembrane helix</keyword>
<dbReference type="PANTHER" id="PTHR42709">
    <property type="entry name" value="ALKALINE PHOSPHATASE LIKE PROTEIN"/>
    <property type="match status" value="1"/>
</dbReference>
<dbReference type="PANTHER" id="PTHR42709:SF6">
    <property type="entry name" value="UNDECAPRENYL PHOSPHATE TRANSPORTER A"/>
    <property type="match status" value="1"/>
</dbReference>
<comment type="caution">
    <text evidence="8">The sequence shown here is derived from an EMBL/GenBank/DDBJ whole genome shotgun (WGS) entry which is preliminary data.</text>
</comment>
<keyword evidence="9" id="KW-1185">Reference proteome</keyword>
<gene>
    <name evidence="8" type="ORF">DZC52_05160</name>
</gene>
<feature type="domain" description="VTT" evidence="7">
    <location>
        <begin position="39"/>
        <end position="148"/>
    </location>
</feature>
<evidence type="ECO:0000256" key="4">
    <source>
        <dbReference type="ARBA" id="ARBA00022989"/>
    </source>
</evidence>
<evidence type="ECO:0000313" key="9">
    <source>
        <dbReference type="Proteomes" id="UP000260351"/>
    </source>
</evidence>
<evidence type="ECO:0000256" key="6">
    <source>
        <dbReference type="SAM" id="Phobius"/>
    </source>
</evidence>
<dbReference type="InterPro" id="IPR032816">
    <property type="entry name" value="VTT_dom"/>
</dbReference>
<evidence type="ECO:0000256" key="2">
    <source>
        <dbReference type="ARBA" id="ARBA00022475"/>
    </source>
</evidence>
<dbReference type="RefSeq" id="WP_116650057.1">
    <property type="nucleotide sequence ID" value="NZ_QUZK01000022.1"/>
</dbReference>
<dbReference type="Pfam" id="PF09335">
    <property type="entry name" value="VTT_dom"/>
    <property type="match status" value="1"/>
</dbReference>
<dbReference type="OrthoDB" id="9780918at2"/>
<feature type="transmembrane region" description="Helical" evidence="6">
    <location>
        <begin position="50"/>
        <end position="70"/>
    </location>
</feature>
<dbReference type="AlphaFoldDB" id="A0A3E1KA62"/>
<evidence type="ECO:0000256" key="5">
    <source>
        <dbReference type="ARBA" id="ARBA00023136"/>
    </source>
</evidence>
<dbReference type="InterPro" id="IPR051311">
    <property type="entry name" value="DedA_domain"/>
</dbReference>
<evidence type="ECO:0000259" key="7">
    <source>
        <dbReference type="Pfam" id="PF09335"/>
    </source>
</evidence>
<sequence>MQEAAGIFQPVLDLVAAYPYLMLFVGLLLAGEVVLLPALYLATTGRLDPVAVILVAVVATMLSDLAWFMIGRWSPSGAVEKMRQRHSSRVVNRLQGLFSRNGPRLLFLSKFVYGTRIAAQVLAGALNMPFRTWVMVNFAAVVTITLAMAGLAWGVVGTAQHLEQLVEHIEVAFLLFLLLAIAAYLLVGTMMRKRWFRS</sequence>
<keyword evidence="5 6" id="KW-0472">Membrane</keyword>
<feature type="transmembrane region" description="Helical" evidence="6">
    <location>
        <begin position="105"/>
        <end position="126"/>
    </location>
</feature>
<keyword evidence="3 6" id="KW-0812">Transmembrane</keyword>
<comment type="subcellular location">
    <subcellularLocation>
        <location evidence="1">Cell membrane</location>
        <topology evidence="1">Multi-pass membrane protein</topology>
    </subcellularLocation>
</comment>
<dbReference type="Proteomes" id="UP000260351">
    <property type="component" value="Unassembled WGS sequence"/>
</dbReference>
<feature type="transmembrane region" description="Helical" evidence="6">
    <location>
        <begin position="20"/>
        <end position="43"/>
    </location>
</feature>
<evidence type="ECO:0000256" key="1">
    <source>
        <dbReference type="ARBA" id="ARBA00004651"/>
    </source>
</evidence>
<protein>
    <submittedName>
        <fullName evidence="8">DedA family protein</fullName>
    </submittedName>
</protein>
<accession>A0A3E1KA62</accession>
<keyword evidence="2" id="KW-1003">Cell membrane</keyword>
<name>A0A3E1KA62_9GAMM</name>
<evidence type="ECO:0000256" key="3">
    <source>
        <dbReference type="ARBA" id="ARBA00022692"/>
    </source>
</evidence>
<reference evidence="8 9" key="1">
    <citation type="submission" date="2018-08" db="EMBL/GenBank/DDBJ databases">
        <title>Wenzhouxiangella salilacus sp. nov., a novel bacterium isolated from a saline lake in Xinjiang Province, China.</title>
        <authorList>
            <person name="Han S."/>
        </authorList>
    </citation>
    <scope>NUCLEOTIDE SEQUENCE [LARGE SCALE GENOMIC DNA]</scope>
    <source>
        <strain evidence="8 9">XDB06</strain>
    </source>
</reference>
<proteinExistence type="predicted"/>
<organism evidence="8 9">
    <name type="scientific">Wenzhouxiangella sediminis</name>
    <dbReference type="NCBI Taxonomy" id="1792836"/>
    <lineage>
        <taxon>Bacteria</taxon>
        <taxon>Pseudomonadati</taxon>
        <taxon>Pseudomonadota</taxon>
        <taxon>Gammaproteobacteria</taxon>
        <taxon>Chromatiales</taxon>
        <taxon>Wenzhouxiangellaceae</taxon>
        <taxon>Wenzhouxiangella</taxon>
    </lineage>
</organism>
<evidence type="ECO:0000313" key="8">
    <source>
        <dbReference type="EMBL" id="RFF31209.1"/>
    </source>
</evidence>